<dbReference type="AlphaFoldDB" id="A0A396RRC2"/>
<dbReference type="InterPro" id="IPR036926">
    <property type="entry name" value="Thymidate_synth/dCMP_Mease_sf"/>
</dbReference>
<evidence type="ECO:0000313" key="1">
    <source>
        <dbReference type="EMBL" id="RHW18556.1"/>
    </source>
</evidence>
<dbReference type="OrthoDB" id="2111297at2"/>
<dbReference type="SUPFAM" id="SSF55831">
    <property type="entry name" value="Thymidylate synthase/dCMP hydroxymethylase"/>
    <property type="match status" value="1"/>
</dbReference>
<protein>
    <submittedName>
        <fullName evidence="1">Thymidylate synthase</fullName>
    </submittedName>
</protein>
<reference evidence="1 2" key="1">
    <citation type="submission" date="2018-08" db="EMBL/GenBank/DDBJ databases">
        <title>The multiple taxonomic identification of Sphingomonas gilva.</title>
        <authorList>
            <person name="Zhu D."/>
            <person name="Zheng S."/>
        </authorList>
    </citation>
    <scope>NUCLEOTIDE SEQUENCE [LARGE SCALE GENOMIC DNA]</scope>
    <source>
        <strain evidence="1 2">ZDH117</strain>
    </source>
</reference>
<comment type="caution">
    <text evidence="1">The sequence shown here is derived from an EMBL/GenBank/DDBJ whole genome shotgun (WGS) entry which is preliminary data.</text>
</comment>
<evidence type="ECO:0000313" key="2">
    <source>
        <dbReference type="Proteomes" id="UP000266693"/>
    </source>
</evidence>
<dbReference type="RefSeq" id="WP_118863747.1">
    <property type="nucleotide sequence ID" value="NZ_QWLV01000002.1"/>
</dbReference>
<dbReference type="EMBL" id="QWLV01000002">
    <property type="protein sequence ID" value="RHW18556.1"/>
    <property type="molecule type" value="Genomic_DNA"/>
</dbReference>
<proteinExistence type="predicted"/>
<name>A0A396RRC2_9SPHN</name>
<keyword evidence="2" id="KW-1185">Reference proteome</keyword>
<sequence>MTKTSSKASVPLLIEGRNISAAYCGLLLHIADNPGVEVSPLVLTVDGFTADYSIPEDTAVRSTLDALLAKKGKTSVEDVAFTIFPEQLWIMSQGDRAKLFQFYRWSFPFYRARHKANSRGLYFERLTMFGSGPCDGNQLEWILSEWNKRDGVRDSMAQATTFDPARDHTASAQLKFPCLQHVSFVPTTTGLVVNAFYATQQIFDKAYGNYLGLAQLGAFMAHEMKMPLARLNVNVGVAKLERIGKTDSAMTPLMNAARACVAPPPSAGLVSTPTSLPAA</sequence>
<dbReference type="Proteomes" id="UP000266693">
    <property type="component" value="Unassembled WGS sequence"/>
</dbReference>
<accession>A0A396RRC2</accession>
<gene>
    <name evidence="1" type="ORF">D1610_07115</name>
</gene>
<organism evidence="1 2">
    <name type="scientific">Sphingomonas gilva</name>
    <dbReference type="NCBI Taxonomy" id="2305907"/>
    <lineage>
        <taxon>Bacteria</taxon>
        <taxon>Pseudomonadati</taxon>
        <taxon>Pseudomonadota</taxon>
        <taxon>Alphaproteobacteria</taxon>
        <taxon>Sphingomonadales</taxon>
        <taxon>Sphingomonadaceae</taxon>
        <taxon>Sphingomonas</taxon>
    </lineage>
</organism>